<gene>
    <name evidence="1" type="ORF">CNR27_08190</name>
</gene>
<protein>
    <recommendedName>
        <fullName evidence="3">DUF2939 domain-containing protein</fullName>
    </recommendedName>
</protein>
<evidence type="ECO:0000313" key="1">
    <source>
        <dbReference type="EMBL" id="ATD67417.1"/>
    </source>
</evidence>
<dbReference type="Proteomes" id="UP000218968">
    <property type="component" value="Chromosome"/>
</dbReference>
<dbReference type="Pfam" id="PF11159">
    <property type="entry name" value="DUF2939"/>
    <property type="match status" value="1"/>
</dbReference>
<sequence>MAADNRCVSSSPATMKRLVWILCAVFVLLAGYVAAGPFLTVHAIRDAVLEEDSRALSRHVDFPALRQSLRVQLADAVVREAGPGLQSSLLGAIGLRVAGSAAGAGVDMMVTPVGLSTLMRGQRLWNLAGGASPMRTGPDPEAGDPLEDAHYRYHSPSRFTVTVRDDRSRPIEFVLTRRGLQWRLSDIRLPLQDVASAGG</sequence>
<dbReference type="AlphaFoldDB" id="A0A290XE70"/>
<dbReference type="EMBL" id="CP023406">
    <property type="protein sequence ID" value="ATD67417.1"/>
    <property type="molecule type" value="Genomic_DNA"/>
</dbReference>
<name>A0A290XE70_9GAMM</name>
<dbReference type="KEGG" id="lum:CNR27_08190"/>
<keyword evidence="2" id="KW-1185">Reference proteome</keyword>
<evidence type="ECO:0000313" key="2">
    <source>
        <dbReference type="Proteomes" id="UP000218968"/>
    </source>
</evidence>
<reference evidence="2" key="1">
    <citation type="submission" date="2017-09" db="EMBL/GenBank/DDBJ databases">
        <title>Luteimonas liuhanmingii sp.nov., isolated from the intestinal contents of Tibetan Plateau Pika in Yushu, Qinghai Province, China.</title>
        <authorList>
            <person name="Gui Z."/>
        </authorList>
    </citation>
    <scope>NUCLEOTIDE SEQUENCE [LARGE SCALE GENOMIC DNA]</scope>
    <source>
        <strain evidence="2">100111</strain>
    </source>
</reference>
<proteinExistence type="predicted"/>
<accession>A0A290XE70</accession>
<organism evidence="1 2">
    <name type="scientific">Luteimonas chenhongjianii</name>
    <dbReference type="NCBI Taxonomy" id="2006110"/>
    <lineage>
        <taxon>Bacteria</taxon>
        <taxon>Pseudomonadati</taxon>
        <taxon>Pseudomonadota</taxon>
        <taxon>Gammaproteobacteria</taxon>
        <taxon>Lysobacterales</taxon>
        <taxon>Lysobacteraceae</taxon>
        <taxon>Luteimonas</taxon>
    </lineage>
</organism>
<dbReference type="InterPro" id="IPR021330">
    <property type="entry name" value="DUF2939"/>
</dbReference>
<evidence type="ECO:0008006" key="3">
    <source>
        <dbReference type="Google" id="ProtNLM"/>
    </source>
</evidence>